<evidence type="ECO:0000313" key="8">
    <source>
        <dbReference type="Proteomes" id="UP000192573"/>
    </source>
</evidence>
<dbReference type="GO" id="GO:0043041">
    <property type="term" value="P:amino acid activation for nonribosomal peptide biosynthetic process"/>
    <property type="evidence" value="ECO:0007669"/>
    <property type="project" value="TreeGrafter"/>
</dbReference>
<proteinExistence type="predicted"/>
<dbReference type="FunFam" id="3.30.559.10:FF:000023">
    <property type="entry name" value="Non-ribosomal peptide synthetase"/>
    <property type="match status" value="1"/>
</dbReference>
<dbReference type="Pfam" id="PF00975">
    <property type="entry name" value="Thioesterase"/>
    <property type="match status" value="1"/>
</dbReference>
<dbReference type="Gene3D" id="3.30.559.30">
    <property type="entry name" value="Nonribosomal peptide synthetase, condensation domain"/>
    <property type="match status" value="1"/>
</dbReference>
<comment type="cofactor">
    <cofactor evidence="1">
        <name>pantetheine 4'-phosphate</name>
        <dbReference type="ChEBI" id="CHEBI:47942"/>
    </cofactor>
</comment>
<protein>
    <recommendedName>
        <fullName evidence="6">Carrier domain-containing protein</fullName>
    </recommendedName>
</protein>
<dbReference type="SUPFAM" id="SSF56801">
    <property type="entry name" value="Acetyl-CoA synthetase-like"/>
    <property type="match status" value="1"/>
</dbReference>
<name>A0A1V8NT66_CITBR</name>
<dbReference type="PROSITE" id="PS00455">
    <property type="entry name" value="AMP_BINDING"/>
    <property type="match status" value="1"/>
</dbReference>
<dbReference type="Gene3D" id="1.10.10.1830">
    <property type="entry name" value="Non-ribosomal peptide synthase, adenylation domain"/>
    <property type="match status" value="1"/>
</dbReference>
<evidence type="ECO:0000256" key="1">
    <source>
        <dbReference type="ARBA" id="ARBA00001957"/>
    </source>
</evidence>
<dbReference type="Pfam" id="PF00550">
    <property type="entry name" value="PP-binding"/>
    <property type="match status" value="1"/>
</dbReference>
<comment type="pathway">
    <text evidence="2">Siderophore biosynthesis.</text>
</comment>
<evidence type="ECO:0000256" key="4">
    <source>
        <dbReference type="ARBA" id="ARBA00022553"/>
    </source>
</evidence>
<reference evidence="7 8" key="1">
    <citation type="submission" date="2017-03" db="EMBL/GenBank/DDBJ databases">
        <authorList>
            <person name="Afonso C.L."/>
            <person name="Miller P.J."/>
            <person name="Scott M.A."/>
            <person name="Spackman E."/>
            <person name="Goraichik I."/>
            <person name="Dimitrov K.M."/>
            <person name="Suarez D.L."/>
            <person name="Swayne D.E."/>
        </authorList>
    </citation>
    <scope>NUCLEOTIDE SEQUENCE [LARGE SCALE GENOMIC DNA]</scope>
    <source>
        <strain evidence="7 8">ATCC 51113</strain>
    </source>
</reference>
<dbReference type="SUPFAM" id="SSF47336">
    <property type="entry name" value="ACP-like"/>
    <property type="match status" value="1"/>
</dbReference>
<dbReference type="Gene3D" id="3.30.300.30">
    <property type="match status" value="1"/>
</dbReference>
<dbReference type="FunFam" id="3.40.50.12780:FF:000012">
    <property type="entry name" value="Non-ribosomal peptide synthetase"/>
    <property type="match status" value="1"/>
</dbReference>
<dbReference type="GO" id="GO:0005737">
    <property type="term" value="C:cytoplasm"/>
    <property type="evidence" value="ECO:0007669"/>
    <property type="project" value="TreeGrafter"/>
</dbReference>
<feature type="domain" description="Carrier" evidence="6">
    <location>
        <begin position="1027"/>
        <end position="1108"/>
    </location>
</feature>
<dbReference type="InterPro" id="IPR020845">
    <property type="entry name" value="AMP-binding_CS"/>
</dbReference>
<dbReference type="Gene3D" id="3.40.50.980">
    <property type="match status" value="2"/>
</dbReference>
<dbReference type="PANTHER" id="PTHR45527">
    <property type="entry name" value="NONRIBOSOMAL PEPTIDE SYNTHETASE"/>
    <property type="match status" value="1"/>
</dbReference>
<dbReference type="InterPro" id="IPR045851">
    <property type="entry name" value="AMP-bd_C_sf"/>
</dbReference>
<dbReference type="EMBL" id="NAEW01000019">
    <property type="protein sequence ID" value="OQM39618.1"/>
    <property type="molecule type" value="Genomic_DNA"/>
</dbReference>
<dbReference type="InterPro" id="IPR001242">
    <property type="entry name" value="Condensation_dom"/>
</dbReference>
<gene>
    <name evidence="7" type="ORF">BZK42_23580</name>
</gene>
<sequence>MQELESVKKFLDRLNALGCHIWHEQGELHYRAPKGVMTPEIIGQLKELKEVIIEWLVKEEKRHQWITDESNRYESFPLSDVQFAYLLGRNEAFGYGGVGCHLYLEIDYSRLDESRVKDVWNKLVIRHEMLRAVFDMRGSQRIIDVVPDLVIECKKGINSSSFEFLRNEYEQKLGHKIYEPDVWPLFDVALTQGPDSTVLHLSLDFLIADWASVRLLLAEFEMLYFNHDNTLNPPELTLSFRDYMFAVRRLREGAEWLRDRQYWQERLEQIAPAPQLPLRPVQAQTVHFTRHVARLGSDDWSKFKYHSAKAGLTPTVAVMTAYAAVLARWSSEKIFTLNLTVLNRFPLHPQIEQIVGDFTSVSLLSLNWSVIENFREHAMSLSRQLFDDLDHRFYSGVEVLRDLNRLRGGNAILMPIVFTSAIGLGNRDAPLRGIISGRGITQTPQVFIDCQAMDDSNGLHINWDVRDGVFPDGMIDDMMAAFQELLTSLATNENRWQQPAKINLPDWQQQMVRQMNNTLATLPEGGLYSRFIDEVLREPDAVAIIDSAGAMSYSELFDMARKFAWLLLERDCQQGERVAIRMYKGSTQVAAVLGVMFCGGVYVPVDWSQPNERRNVILDDAKIRLMLTDRENTDLPDDVVEISSALLETAGRMKNISFSEPESAAYVIYTSGSTGLPKGVVISHKAALNTVLDINKRYSVSAGDTILGLAQLGFDLSVYDIFGLLSAGGKIVYPEPERQRDPSHWATLIKQHHVTIWNSVPAQMQMLEEYLKMDFSGSLSSLRLALLSGDWVPSGLPDAVCERWPEIQLAVLGGATEAAIWSICHDYHGKVLYTESIPYGKPLNNQRFYVLDQHMMMCPVWARGELYIGGAGLASAYLGDADKTQQHFISHPESAERLYRTGDAGRYLPHGEIEFLGRVDNQIKIRGYRIEPGEIENTLTGFPGVKAAGVVLSNKSGGNKLLAVVQGNNIDLSELRVYLSERLPGYMVPSYILLTDHLPLTSNGKIDRKALTNWECETPSDNIVYHEVQDALHKKIKEMWQDALDITELNMSDNLHDLGADSLVIASMAGRIRKEIESASSISFDVLVRYMLNYPQVGELVDFIRGSVPDGNFNLDKVKEEKQIIENGMQFDFGVLTRYGGGDTGILRVIFHAGLGTMDCFRPLIRELDNQQKGRVVGITIKDGERYCALPSKQVIDTLAEEYTKHIISQGCTHIQLIGYCLGGLYAIEVARRLTEQGVDVSDLVLISSHPILIEVEDDMLIELLFIPNLHINLQQTGFSDLHIDNVIDVLVNIFSKNNGKLPAGALQQTEGAVHALFSLMGSYTREQRFEKYIEAVKRETGQELPFEMALNMFNVFRQSFFAANYYPAPYVGNICFLLPEESSGFAPHMDESTLDYWRDICLGELEIIPIKGNHFSCIEDGNVSGVATFLEEKITKGR</sequence>
<dbReference type="Gene3D" id="3.40.50.1820">
    <property type="entry name" value="alpha/beta hydrolase"/>
    <property type="match status" value="1"/>
</dbReference>
<keyword evidence="4" id="KW-0597">Phosphoprotein</keyword>
<dbReference type="InterPro" id="IPR044894">
    <property type="entry name" value="TubC_N_sf"/>
</dbReference>
<accession>A0A1V8NT66</accession>
<dbReference type="InterPro" id="IPR036736">
    <property type="entry name" value="ACP-like_sf"/>
</dbReference>
<dbReference type="GO" id="GO:0044550">
    <property type="term" value="P:secondary metabolite biosynthetic process"/>
    <property type="evidence" value="ECO:0007669"/>
    <property type="project" value="TreeGrafter"/>
</dbReference>
<evidence type="ECO:0000256" key="3">
    <source>
        <dbReference type="ARBA" id="ARBA00022450"/>
    </source>
</evidence>
<keyword evidence="5" id="KW-0436">Ligase</keyword>
<organism evidence="7 8">
    <name type="scientific">Citrobacter braakii</name>
    <dbReference type="NCBI Taxonomy" id="57706"/>
    <lineage>
        <taxon>Bacteria</taxon>
        <taxon>Pseudomonadati</taxon>
        <taxon>Pseudomonadota</taxon>
        <taxon>Gammaproteobacteria</taxon>
        <taxon>Enterobacterales</taxon>
        <taxon>Enterobacteriaceae</taxon>
        <taxon>Citrobacter</taxon>
        <taxon>Citrobacter freundii complex</taxon>
    </lineage>
</organism>
<dbReference type="InterPro" id="IPR029058">
    <property type="entry name" value="AB_hydrolase_fold"/>
</dbReference>
<dbReference type="InterPro" id="IPR023213">
    <property type="entry name" value="CAT-like_dom_sf"/>
</dbReference>
<dbReference type="CDD" id="cd19535">
    <property type="entry name" value="Cyc_NRPS"/>
    <property type="match status" value="1"/>
</dbReference>
<dbReference type="InterPro" id="IPR000873">
    <property type="entry name" value="AMP-dep_synth/lig_dom"/>
</dbReference>
<dbReference type="SUPFAM" id="SSF53474">
    <property type="entry name" value="alpha/beta-Hydrolases"/>
    <property type="match status" value="1"/>
</dbReference>
<dbReference type="NCBIfam" id="TIGR01733">
    <property type="entry name" value="AA-adenyl-dom"/>
    <property type="match status" value="1"/>
</dbReference>
<dbReference type="Gene3D" id="2.30.38.10">
    <property type="entry name" value="Luciferase, Domain 3"/>
    <property type="match status" value="1"/>
</dbReference>
<dbReference type="PROSITE" id="PS50075">
    <property type="entry name" value="CARRIER"/>
    <property type="match status" value="1"/>
</dbReference>
<dbReference type="InterPro" id="IPR009081">
    <property type="entry name" value="PP-bd_ACP"/>
</dbReference>
<keyword evidence="3" id="KW-0596">Phosphopantetheine</keyword>
<dbReference type="Pfam" id="PF00668">
    <property type="entry name" value="Condensation"/>
    <property type="match status" value="1"/>
</dbReference>
<dbReference type="InterPro" id="IPR001031">
    <property type="entry name" value="Thioesterase"/>
</dbReference>
<evidence type="ECO:0000256" key="5">
    <source>
        <dbReference type="ARBA" id="ARBA00022598"/>
    </source>
</evidence>
<dbReference type="PANTHER" id="PTHR45527:SF10">
    <property type="entry name" value="PYOCHELIN SYNTHASE PCHF"/>
    <property type="match status" value="1"/>
</dbReference>
<dbReference type="InterPro" id="IPR025110">
    <property type="entry name" value="AMP-bd_C"/>
</dbReference>
<dbReference type="Gene3D" id="3.30.559.10">
    <property type="entry name" value="Chloramphenicol acetyltransferase-like domain"/>
    <property type="match status" value="1"/>
</dbReference>
<evidence type="ECO:0000256" key="2">
    <source>
        <dbReference type="ARBA" id="ARBA00004924"/>
    </source>
</evidence>
<dbReference type="FunFam" id="3.30.559.30:FF:000006">
    <property type="entry name" value="Yersiniabactin polyketide/non-ribosomal peptide synthetase"/>
    <property type="match status" value="1"/>
</dbReference>
<dbReference type="RefSeq" id="WP_080860445.1">
    <property type="nucleotide sequence ID" value="NZ_CP077405.1"/>
</dbReference>
<dbReference type="Proteomes" id="UP000192573">
    <property type="component" value="Unassembled WGS sequence"/>
</dbReference>
<comment type="caution">
    <text evidence="7">The sequence shown here is derived from an EMBL/GenBank/DDBJ whole genome shotgun (WGS) entry which is preliminary data.</text>
</comment>
<dbReference type="InterPro" id="IPR010071">
    <property type="entry name" value="AA_adenyl_dom"/>
</dbReference>
<dbReference type="GO" id="GO:0016874">
    <property type="term" value="F:ligase activity"/>
    <property type="evidence" value="ECO:0007669"/>
    <property type="project" value="UniProtKB-KW"/>
</dbReference>
<dbReference type="Gene3D" id="1.10.1200.10">
    <property type="entry name" value="ACP-like"/>
    <property type="match status" value="1"/>
</dbReference>
<evidence type="ECO:0000259" key="6">
    <source>
        <dbReference type="PROSITE" id="PS50075"/>
    </source>
</evidence>
<dbReference type="Pfam" id="PF18563">
    <property type="entry name" value="TubC_N"/>
    <property type="match status" value="1"/>
</dbReference>
<evidence type="ECO:0000313" key="7">
    <source>
        <dbReference type="EMBL" id="OQM39618.1"/>
    </source>
</evidence>
<dbReference type="Pfam" id="PF13193">
    <property type="entry name" value="AMP-binding_C"/>
    <property type="match status" value="1"/>
</dbReference>
<dbReference type="SUPFAM" id="SSF52777">
    <property type="entry name" value="CoA-dependent acyltransferases"/>
    <property type="match status" value="2"/>
</dbReference>
<dbReference type="GO" id="GO:0031177">
    <property type="term" value="F:phosphopantetheine binding"/>
    <property type="evidence" value="ECO:0007669"/>
    <property type="project" value="TreeGrafter"/>
</dbReference>
<dbReference type="InterPro" id="IPR041464">
    <property type="entry name" value="TubC_N"/>
</dbReference>
<dbReference type="Pfam" id="PF00501">
    <property type="entry name" value="AMP-binding"/>
    <property type="match status" value="1"/>
</dbReference>
<dbReference type="InterPro" id="IPR057737">
    <property type="entry name" value="Condensation_MtbB-like"/>
</dbReference>